<dbReference type="PROSITE" id="PS00028">
    <property type="entry name" value="ZINC_FINGER_C2H2_1"/>
    <property type="match status" value="4"/>
</dbReference>
<dbReference type="PANTHER" id="PTHR23235">
    <property type="entry name" value="KRUEPPEL-LIKE TRANSCRIPTION FACTOR"/>
    <property type="match status" value="1"/>
</dbReference>
<evidence type="ECO:0000256" key="1">
    <source>
        <dbReference type="ARBA" id="ARBA00022723"/>
    </source>
</evidence>
<feature type="domain" description="C2H2-type" evidence="6">
    <location>
        <begin position="248"/>
        <end position="277"/>
    </location>
</feature>
<sequence length="356" mass="41016">MEERSLTLAQSQNSQTSQQRTCVTRPALNAFIPRDRYTEFEQNTADRSRNLTDFRTKVFWIFSCLQCSFDVGEHQTGNFDNTRLKSRGCANAHQNGRLFEKSPGLYGPHLDIQTTPGICISYQDNPITSSLCVPHQDSQTMRELQLSPCVEQTRLWRPFEMSMQPSTVQKPTVKHATMTNEHIPITSPIFSGLFSVSFSRLEKKPDNRSSAFSVVKKKFLKCPKCKVSFSNNGQLTGHMRIHTGDKPFKCTFENCGKAFARNEELTRHRRIHSGDKPHECMVCKKRFGRKDHLSKHQKTHLKTSEKKTHFCNFPDCGHMYTRSDALTRHQYTAHGLRSQSSITQYQNYKESDVFSF</sequence>
<evidence type="ECO:0000256" key="3">
    <source>
        <dbReference type="ARBA" id="ARBA00022833"/>
    </source>
</evidence>
<feature type="domain" description="C2H2-type" evidence="6">
    <location>
        <begin position="278"/>
        <end position="305"/>
    </location>
</feature>
<keyword evidence="3" id="KW-0862">Zinc</keyword>
<keyword evidence="7" id="KW-1185">Reference proteome</keyword>
<evidence type="ECO:0000256" key="5">
    <source>
        <dbReference type="SAM" id="MobiDB-lite"/>
    </source>
</evidence>
<keyword evidence="1" id="KW-0479">Metal-binding</keyword>
<dbReference type="SUPFAM" id="SSF57667">
    <property type="entry name" value="beta-beta-alpha zinc fingers"/>
    <property type="match status" value="2"/>
</dbReference>
<dbReference type="RefSeq" id="XP_022251959.1">
    <property type="nucleotide sequence ID" value="XM_022396251.1"/>
</dbReference>
<organism evidence="7 8">
    <name type="scientific">Limulus polyphemus</name>
    <name type="common">Atlantic horseshoe crab</name>
    <dbReference type="NCBI Taxonomy" id="6850"/>
    <lineage>
        <taxon>Eukaryota</taxon>
        <taxon>Metazoa</taxon>
        <taxon>Ecdysozoa</taxon>
        <taxon>Arthropoda</taxon>
        <taxon>Chelicerata</taxon>
        <taxon>Merostomata</taxon>
        <taxon>Xiphosura</taxon>
        <taxon>Limulidae</taxon>
        <taxon>Limulus</taxon>
    </lineage>
</organism>
<evidence type="ECO:0000313" key="7">
    <source>
        <dbReference type="Proteomes" id="UP000694941"/>
    </source>
</evidence>
<proteinExistence type="predicted"/>
<dbReference type="Pfam" id="PF00096">
    <property type="entry name" value="zf-C2H2"/>
    <property type="match status" value="4"/>
</dbReference>
<accession>A0ABM1T7V3</accession>
<feature type="domain" description="C2H2-type" evidence="6">
    <location>
        <begin position="309"/>
        <end position="334"/>
    </location>
</feature>
<dbReference type="PROSITE" id="PS50157">
    <property type="entry name" value="ZINC_FINGER_C2H2_2"/>
    <property type="match status" value="4"/>
</dbReference>
<evidence type="ECO:0000313" key="8">
    <source>
        <dbReference type="RefSeq" id="XP_022251959.1"/>
    </source>
</evidence>
<dbReference type="InterPro" id="IPR013087">
    <property type="entry name" value="Znf_C2H2_type"/>
</dbReference>
<dbReference type="GeneID" id="111087902"/>
<feature type="compositionally biased region" description="Low complexity" evidence="5">
    <location>
        <begin position="1"/>
        <end position="19"/>
    </location>
</feature>
<feature type="domain" description="C2H2-type" evidence="6">
    <location>
        <begin position="220"/>
        <end position="247"/>
    </location>
</feature>
<dbReference type="Proteomes" id="UP000694941">
    <property type="component" value="Unplaced"/>
</dbReference>
<keyword evidence="2 4" id="KW-0863">Zinc-finger</keyword>
<dbReference type="InterPro" id="IPR036236">
    <property type="entry name" value="Znf_C2H2_sf"/>
</dbReference>
<evidence type="ECO:0000256" key="2">
    <source>
        <dbReference type="ARBA" id="ARBA00022771"/>
    </source>
</evidence>
<reference evidence="8" key="1">
    <citation type="submission" date="2025-08" db="UniProtKB">
        <authorList>
            <consortium name="RefSeq"/>
        </authorList>
    </citation>
    <scope>IDENTIFICATION</scope>
    <source>
        <tissue evidence="8">Muscle</tissue>
    </source>
</reference>
<dbReference type="Gene3D" id="3.30.160.60">
    <property type="entry name" value="Classic Zinc Finger"/>
    <property type="match status" value="4"/>
</dbReference>
<evidence type="ECO:0000259" key="6">
    <source>
        <dbReference type="PROSITE" id="PS50157"/>
    </source>
</evidence>
<evidence type="ECO:0000256" key="4">
    <source>
        <dbReference type="PROSITE-ProRule" id="PRU00042"/>
    </source>
</evidence>
<name>A0ABM1T7V3_LIMPO</name>
<feature type="region of interest" description="Disordered" evidence="5">
    <location>
        <begin position="1"/>
        <end position="20"/>
    </location>
</feature>
<gene>
    <name evidence="8" type="primary">LOC111087902</name>
</gene>
<dbReference type="SMART" id="SM00355">
    <property type="entry name" value="ZnF_C2H2"/>
    <property type="match status" value="4"/>
</dbReference>
<dbReference type="PANTHER" id="PTHR23235:SF139">
    <property type="entry name" value="HUCKEBEIN"/>
    <property type="match status" value="1"/>
</dbReference>
<protein>
    <submittedName>
        <fullName evidence="8">Zinc finger protein 19-like</fullName>
    </submittedName>
</protein>